<evidence type="ECO:0000256" key="9">
    <source>
        <dbReference type="SAM" id="MobiDB-lite"/>
    </source>
</evidence>
<dbReference type="PANTHER" id="PTHR31985:SF231">
    <property type="entry name" value="ETHYLENE-RESPONSIVE TRANSCRIPTION FACTOR ERF014"/>
    <property type="match status" value="1"/>
</dbReference>
<evidence type="ECO:0000256" key="4">
    <source>
        <dbReference type="ARBA" id="ARBA00023125"/>
    </source>
</evidence>
<dbReference type="PANTHER" id="PTHR31985">
    <property type="entry name" value="ETHYLENE-RESPONSIVE TRANSCRIPTION FACTOR ERF042-RELATED"/>
    <property type="match status" value="1"/>
</dbReference>
<keyword evidence="5" id="KW-0010">Activator</keyword>
<evidence type="ECO:0000256" key="3">
    <source>
        <dbReference type="ARBA" id="ARBA00023015"/>
    </source>
</evidence>
<comment type="subcellular location">
    <subcellularLocation>
        <location evidence="1">Nucleus</location>
    </subcellularLocation>
</comment>
<evidence type="ECO:0000256" key="2">
    <source>
        <dbReference type="ARBA" id="ARBA00022745"/>
    </source>
</evidence>
<evidence type="ECO:0000313" key="11">
    <source>
        <dbReference type="EMBL" id="AID51417.1"/>
    </source>
</evidence>
<name>A0A068EUW6_DIOKA</name>
<evidence type="ECO:0000256" key="7">
    <source>
        <dbReference type="ARBA" id="ARBA00023242"/>
    </source>
</evidence>
<dbReference type="PROSITE" id="PS51032">
    <property type="entry name" value="AP2_ERF"/>
    <property type="match status" value="1"/>
</dbReference>
<dbReference type="SUPFAM" id="SSF54171">
    <property type="entry name" value="DNA-binding domain"/>
    <property type="match status" value="1"/>
</dbReference>
<dbReference type="PRINTS" id="PR00367">
    <property type="entry name" value="ETHRSPELEMNT"/>
</dbReference>
<dbReference type="SMART" id="SM00380">
    <property type="entry name" value="AP2"/>
    <property type="match status" value="1"/>
</dbReference>
<evidence type="ECO:0000256" key="8">
    <source>
        <dbReference type="ARBA" id="ARBA00024343"/>
    </source>
</evidence>
<reference evidence="11" key="1">
    <citation type="journal article" date="2014" name="PLoS ONE">
        <title>Two novel anoxia-induced ethylene response factors that interact with promoters of deastringency-related genes from persimmon.</title>
        <authorList>
            <person name="Min T."/>
            <person name="Fang F."/>
            <person name="Ge H."/>
            <person name="Shi Y.N."/>
            <person name="Luo Z.R."/>
            <person name="Yao Y.C."/>
            <person name="Grierson D."/>
            <person name="Yin X.R."/>
            <person name="Chen K.S."/>
        </authorList>
    </citation>
    <scope>NUCLEOTIDE SEQUENCE</scope>
</reference>
<keyword evidence="4" id="KW-0238">DNA-binding</keyword>
<dbReference type="CDD" id="cd00018">
    <property type="entry name" value="AP2"/>
    <property type="match status" value="1"/>
</dbReference>
<organism evidence="11">
    <name type="scientific">Diospyros kaki</name>
    <name type="common">Kaki persimmon</name>
    <name type="synonym">Diospyros chinensis</name>
    <dbReference type="NCBI Taxonomy" id="35925"/>
    <lineage>
        <taxon>Eukaryota</taxon>
        <taxon>Viridiplantae</taxon>
        <taxon>Streptophyta</taxon>
        <taxon>Embryophyta</taxon>
        <taxon>Tracheophyta</taxon>
        <taxon>Spermatophyta</taxon>
        <taxon>Magnoliopsida</taxon>
        <taxon>eudicotyledons</taxon>
        <taxon>Gunneridae</taxon>
        <taxon>Pentapetalae</taxon>
        <taxon>asterids</taxon>
        <taxon>Ericales</taxon>
        <taxon>Ebenaceae</taxon>
        <taxon>Diospyros</taxon>
    </lineage>
</organism>
<protein>
    <submittedName>
        <fullName evidence="11">Ethylene response factor 12</fullName>
    </submittedName>
</protein>
<evidence type="ECO:0000256" key="5">
    <source>
        <dbReference type="ARBA" id="ARBA00023159"/>
    </source>
</evidence>
<dbReference type="FunFam" id="3.30.730.10:FF:000006">
    <property type="entry name" value="ethylene-responsive transcription factor ERF014-like"/>
    <property type="match status" value="1"/>
</dbReference>
<keyword evidence="2" id="KW-0936">Ethylene signaling pathway</keyword>
<dbReference type="EMBL" id="KJ170912">
    <property type="protein sequence ID" value="AID51417.1"/>
    <property type="molecule type" value="mRNA"/>
</dbReference>
<evidence type="ECO:0000256" key="6">
    <source>
        <dbReference type="ARBA" id="ARBA00023163"/>
    </source>
</evidence>
<comment type="similarity">
    <text evidence="8">Belongs to the AP2/ERF transcription factor family. ERF subfamily.</text>
</comment>
<dbReference type="Pfam" id="PF00847">
    <property type="entry name" value="AP2"/>
    <property type="match status" value="1"/>
</dbReference>
<dbReference type="InterPro" id="IPR001471">
    <property type="entry name" value="AP2/ERF_dom"/>
</dbReference>
<keyword evidence="7" id="KW-0539">Nucleus</keyword>
<dbReference type="GO" id="GO:0009873">
    <property type="term" value="P:ethylene-activated signaling pathway"/>
    <property type="evidence" value="ECO:0007669"/>
    <property type="project" value="UniProtKB-KW"/>
</dbReference>
<dbReference type="GO" id="GO:0003700">
    <property type="term" value="F:DNA-binding transcription factor activity"/>
    <property type="evidence" value="ECO:0007669"/>
    <property type="project" value="InterPro"/>
</dbReference>
<dbReference type="InterPro" id="IPR036955">
    <property type="entry name" value="AP2/ERF_dom_sf"/>
</dbReference>
<gene>
    <name evidence="11" type="primary">ERF12</name>
</gene>
<evidence type="ECO:0000259" key="10">
    <source>
        <dbReference type="PROSITE" id="PS51032"/>
    </source>
</evidence>
<feature type="region of interest" description="Disordered" evidence="9">
    <location>
        <begin position="90"/>
        <end position="117"/>
    </location>
</feature>
<feature type="domain" description="AP2/ERF" evidence="10">
    <location>
        <begin position="8"/>
        <end position="67"/>
    </location>
</feature>
<keyword evidence="6" id="KW-0804">Transcription</keyword>
<sequence length="220" mass="24004">MVAMTKKKYKGVRMRRWGSWVSEIRAPSQKARIWLGSYSSPEAAARAYDAALLCLRGASASASLNFPIAQNTTTPAATLLSPKSIQRFAASAAAAASPPPPPRPSSTSNSSSPTIMSMTNHVHDQEDDIPSLLLQLDTSKQTQCCCDEAAEEEEEPEPSSSSITKCYNNFEESPKYADMLMNGYGGAPLQFDDTQPPFMVDDDDDDVYEGEADIRLWSFC</sequence>
<dbReference type="InterPro" id="IPR016177">
    <property type="entry name" value="DNA-bd_dom_sf"/>
</dbReference>
<proteinExistence type="evidence at transcript level"/>
<dbReference type="InterPro" id="IPR051032">
    <property type="entry name" value="AP2/ERF_TF_ERF_subfamily"/>
</dbReference>
<dbReference type="AlphaFoldDB" id="A0A068EUW6"/>
<evidence type="ECO:0000256" key="1">
    <source>
        <dbReference type="ARBA" id="ARBA00004123"/>
    </source>
</evidence>
<dbReference type="GO" id="GO:0000976">
    <property type="term" value="F:transcription cis-regulatory region binding"/>
    <property type="evidence" value="ECO:0007669"/>
    <property type="project" value="UniProtKB-ARBA"/>
</dbReference>
<dbReference type="Gene3D" id="3.30.730.10">
    <property type="entry name" value="AP2/ERF domain"/>
    <property type="match status" value="1"/>
</dbReference>
<accession>A0A068EUW6</accession>
<dbReference type="GO" id="GO:0005634">
    <property type="term" value="C:nucleus"/>
    <property type="evidence" value="ECO:0007669"/>
    <property type="project" value="UniProtKB-SubCell"/>
</dbReference>
<keyword evidence="3" id="KW-0805">Transcription regulation</keyword>